<accession>A0A508T8P8</accession>
<proteinExistence type="predicted"/>
<evidence type="ECO:0000313" key="2">
    <source>
        <dbReference type="EMBL" id="VIO69577.1"/>
    </source>
</evidence>
<dbReference type="RefSeq" id="WP_139859679.1">
    <property type="nucleotide sequence ID" value="NZ_CAADFC020000009.1"/>
</dbReference>
<evidence type="ECO:0000313" key="3">
    <source>
        <dbReference type="Proteomes" id="UP000328092"/>
    </source>
</evidence>
<comment type="caution">
    <text evidence="2">The sequence shown here is derived from an EMBL/GenBank/DDBJ whole genome shotgun (WGS) entry which is preliminary data.</text>
</comment>
<dbReference type="OrthoDB" id="8256452at2"/>
<feature type="compositionally biased region" description="Polar residues" evidence="1">
    <location>
        <begin position="74"/>
        <end position="85"/>
    </location>
</feature>
<reference evidence="2" key="1">
    <citation type="submission" date="2019-02" db="EMBL/GenBank/DDBJ databases">
        <authorList>
            <person name="Pothier F.J."/>
        </authorList>
    </citation>
    <scope>NUCLEOTIDE SEQUENCE</scope>
    <source>
        <strain evidence="2">CI-1B</strain>
    </source>
</reference>
<feature type="compositionally biased region" description="Polar residues" evidence="1">
    <location>
        <begin position="102"/>
        <end position="117"/>
    </location>
</feature>
<sequence>MRTSTIALLIAGVTAIGPVAMLQPAHGQNLQNDADKGVKTRNSGESGYVGNQERPGASAKPPGRPDNAAGSADAATSPSAQNSGTGISGAPGSKSGPAKGTVGSNSQNMHVRQQDPSNIKGLPGNKSGPPAKR</sequence>
<name>A0A508T8P8_9BRAD</name>
<dbReference type="EMBL" id="CAADFC020000009">
    <property type="protein sequence ID" value="VIO69577.1"/>
    <property type="molecule type" value="Genomic_DNA"/>
</dbReference>
<protein>
    <submittedName>
        <fullName evidence="2">Uncharacterized protein</fullName>
    </submittedName>
</protein>
<gene>
    <name evidence="2" type="ORF">CI1B_27840</name>
</gene>
<dbReference type="Proteomes" id="UP000328092">
    <property type="component" value="Unassembled WGS sequence"/>
</dbReference>
<organism evidence="2 3">
    <name type="scientific">Bradyrhizobium ivorense</name>
    <dbReference type="NCBI Taxonomy" id="2511166"/>
    <lineage>
        <taxon>Bacteria</taxon>
        <taxon>Pseudomonadati</taxon>
        <taxon>Pseudomonadota</taxon>
        <taxon>Alphaproteobacteria</taxon>
        <taxon>Hyphomicrobiales</taxon>
        <taxon>Nitrobacteraceae</taxon>
        <taxon>Bradyrhizobium</taxon>
    </lineage>
</organism>
<feature type="region of interest" description="Disordered" evidence="1">
    <location>
        <begin position="27"/>
        <end position="133"/>
    </location>
</feature>
<keyword evidence="3" id="KW-1185">Reference proteome</keyword>
<evidence type="ECO:0000256" key="1">
    <source>
        <dbReference type="SAM" id="MobiDB-lite"/>
    </source>
</evidence>
<dbReference type="AlphaFoldDB" id="A0A508T8P8"/>